<feature type="chain" id="PRO_5022129679" evidence="1">
    <location>
        <begin position="24"/>
        <end position="82"/>
    </location>
</feature>
<sequence>MRNIVASVLVAGALTGLVAPAQAAGKDCASEMKRVEAAMPANQDAGKSAMARAELKIAAEKAAKKDEQGCMTHVGNAEKAMK</sequence>
<proteinExistence type="predicted"/>
<evidence type="ECO:0000313" key="5">
    <source>
        <dbReference type="Proteomes" id="UP001156856"/>
    </source>
</evidence>
<keyword evidence="5" id="KW-1185">Reference proteome</keyword>
<dbReference type="Proteomes" id="UP000321960">
    <property type="component" value="Unassembled WGS sequence"/>
</dbReference>
<feature type="signal peptide" evidence="1">
    <location>
        <begin position="1"/>
        <end position="23"/>
    </location>
</feature>
<dbReference type="Proteomes" id="UP001156856">
    <property type="component" value="Unassembled WGS sequence"/>
</dbReference>
<reference evidence="2 4" key="3">
    <citation type="submission" date="2019-07" db="EMBL/GenBank/DDBJ databases">
        <title>Whole genome shotgun sequence of Methylobacterium oxalidis NBRC 107715.</title>
        <authorList>
            <person name="Hosoyama A."/>
            <person name="Uohara A."/>
            <person name="Ohji S."/>
            <person name="Ichikawa N."/>
        </authorList>
    </citation>
    <scope>NUCLEOTIDE SEQUENCE [LARGE SCALE GENOMIC DNA]</scope>
    <source>
        <strain evidence="2 4">NBRC 107715</strain>
    </source>
</reference>
<evidence type="ECO:0000256" key="1">
    <source>
        <dbReference type="SAM" id="SignalP"/>
    </source>
</evidence>
<reference evidence="5" key="2">
    <citation type="journal article" date="2019" name="Int. J. Syst. Evol. Microbiol.">
        <title>The Global Catalogue of Microorganisms (GCM) 10K type strain sequencing project: providing services to taxonomists for standard genome sequencing and annotation.</title>
        <authorList>
            <consortium name="The Broad Institute Genomics Platform"/>
            <consortium name="The Broad Institute Genome Sequencing Center for Infectious Disease"/>
            <person name="Wu L."/>
            <person name="Ma J."/>
        </authorList>
    </citation>
    <scope>NUCLEOTIDE SEQUENCE [LARGE SCALE GENOMIC DNA]</scope>
    <source>
        <strain evidence="5">NBRC 107715</strain>
    </source>
</reference>
<protein>
    <submittedName>
        <fullName evidence="2">Uncharacterized protein</fullName>
    </submittedName>
</protein>
<dbReference type="EMBL" id="BSPK01000072">
    <property type="protein sequence ID" value="GLS65428.1"/>
    <property type="molecule type" value="Genomic_DNA"/>
</dbReference>
<dbReference type="EMBL" id="BJZU01000073">
    <property type="protein sequence ID" value="GEP05592.1"/>
    <property type="molecule type" value="Genomic_DNA"/>
</dbReference>
<comment type="caution">
    <text evidence="2">The sequence shown here is derived from an EMBL/GenBank/DDBJ whole genome shotgun (WGS) entry which is preliminary data.</text>
</comment>
<organism evidence="2 4">
    <name type="scientific">Methylobacterium oxalidis</name>
    <dbReference type="NCBI Taxonomy" id="944322"/>
    <lineage>
        <taxon>Bacteria</taxon>
        <taxon>Pseudomonadati</taxon>
        <taxon>Pseudomonadota</taxon>
        <taxon>Alphaproteobacteria</taxon>
        <taxon>Hyphomicrobiales</taxon>
        <taxon>Methylobacteriaceae</taxon>
        <taxon>Methylobacterium</taxon>
    </lineage>
</organism>
<evidence type="ECO:0000313" key="2">
    <source>
        <dbReference type="EMBL" id="GEP05592.1"/>
    </source>
</evidence>
<dbReference type="AlphaFoldDB" id="A0A512J6R7"/>
<name>A0A512J6R7_9HYPH</name>
<evidence type="ECO:0000313" key="4">
    <source>
        <dbReference type="Proteomes" id="UP000321960"/>
    </source>
</evidence>
<accession>A0A512J6R7</accession>
<keyword evidence="1" id="KW-0732">Signal</keyword>
<gene>
    <name evidence="3" type="ORF">GCM10007888_38100</name>
    <name evidence="2" type="ORF">MOX02_36300</name>
</gene>
<reference evidence="3" key="4">
    <citation type="submission" date="2023-01" db="EMBL/GenBank/DDBJ databases">
        <title>Draft genome sequence of Methylobacterium oxalidis strain NBRC 107715.</title>
        <authorList>
            <person name="Sun Q."/>
            <person name="Mori K."/>
        </authorList>
    </citation>
    <scope>NUCLEOTIDE SEQUENCE</scope>
    <source>
        <strain evidence="3">NBRC 107715</strain>
    </source>
</reference>
<reference evidence="3" key="1">
    <citation type="journal article" date="2014" name="Int. J. Syst. Evol. Microbiol.">
        <title>Complete genome of a new Firmicutes species belonging to the dominant human colonic microbiota ('Ruminococcus bicirculans') reveals two chromosomes and a selective capacity to utilize plant glucans.</title>
        <authorList>
            <consortium name="NISC Comparative Sequencing Program"/>
            <person name="Wegmann U."/>
            <person name="Louis P."/>
            <person name="Goesmann A."/>
            <person name="Henrissat B."/>
            <person name="Duncan S.H."/>
            <person name="Flint H.J."/>
        </authorList>
    </citation>
    <scope>NUCLEOTIDE SEQUENCE</scope>
    <source>
        <strain evidence="3">NBRC 107715</strain>
    </source>
</reference>
<evidence type="ECO:0000313" key="3">
    <source>
        <dbReference type="EMBL" id="GLS65428.1"/>
    </source>
</evidence>